<evidence type="ECO:0000313" key="4">
    <source>
        <dbReference type="Proteomes" id="UP001153636"/>
    </source>
</evidence>
<evidence type="ECO:0000313" key="3">
    <source>
        <dbReference type="EMBL" id="CAH1110755.1"/>
    </source>
</evidence>
<keyword evidence="1" id="KW-0472">Membrane</keyword>
<dbReference type="OrthoDB" id="8190638at2759"/>
<organism evidence="3 4">
    <name type="scientific">Psylliodes chrysocephalus</name>
    <dbReference type="NCBI Taxonomy" id="3402493"/>
    <lineage>
        <taxon>Eukaryota</taxon>
        <taxon>Metazoa</taxon>
        <taxon>Ecdysozoa</taxon>
        <taxon>Arthropoda</taxon>
        <taxon>Hexapoda</taxon>
        <taxon>Insecta</taxon>
        <taxon>Pterygota</taxon>
        <taxon>Neoptera</taxon>
        <taxon>Endopterygota</taxon>
        <taxon>Coleoptera</taxon>
        <taxon>Polyphaga</taxon>
        <taxon>Cucujiformia</taxon>
        <taxon>Chrysomeloidea</taxon>
        <taxon>Chrysomelidae</taxon>
        <taxon>Galerucinae</taxon>
        <taxon>Alticini</taxon>
        <taxon>Psylliodes</taxon>
    </lineage>
</organism>
<keyword evidence="2" id="KW-0732">Signal</keyword>
<evidence type="ECO:0000256" key="2">
    <source>
        <dbReference type="SAM" id="SignalP"/>
    </source>
</evidence>
<dbReference type="Proteomes" id="UP001153636">
    <property type="component" value="Chromosome 5"/>
</dbReference>
<reference evidence="3" key="1">
    <citation type="submission" date="2022-01" db="EMBL/GenBank/DDBJ databases">
        <authorList>
            <person name="King R."/>
        </authorList>
    </citation>
    <scope>NUCLEOTIDE SEQUENCE</scope>
</reference>
<feature type="signal peptide" evidence="2">
    <location>
        <begin position="1"/>
        <end position="23"/>
    </location>
</feature>
<evidence type="ECO:0008006" key="5">
    <source>
        <dbReference type="Google" id="ProtNLM"/>
    </source>
</evidence>
<dbReference type="EMBL" id="OV651817">
    <property type="protein sequence ID" value="CAH1110755.1"/>
    <property type="molecule type" value="Genomic_DNA"/>
</dbReference>
<evidence type="ECO:0000256" key="1">
    <source>
        <dbReference type="SAM" id="Phobius"/>
    </source>
</evidence>
<proteinExistence type="predicted"/>
<feature type="chain" id="PRO_5040195316" description="EGF-like domain-containing protein" evidence="2">
    <location>
        <begin position="24"/>
        <end position="144"/>
    </location>
</feature>
<feature type="transmembrane region" description="Helical" evidence="1">
    <location>
        <begin position="88"/>
        <end position="109"/>
    </location>
</feature>
<keyword evidence="1" id="KW-0812">Transmembrane</keyword>
<dbReference type="AlphaFoldDB" id="A0A9P0D3T4"/>
<protein>
    <recommendedName>
        <fullName evidence="5">EGF-like domain-containing protein</fullName>
    </recommendedName>
</protein>
<name>A0A9P0D3T4_9CUCU</name>
<accession>A0A9P0D3T4</accession>
<sequence>MKKMLIVEASSFFVLLLIIVVDGQQKCHFDDLTDVDKCGENESCLETGLCHCLPTHELKDSVCVPIVSVDIRSSNYSNLVNNQGSGSIVAGILIPLFLIVFVMCGVYVTRKYHLASWFRNRFRRRNENYDEFMIGQDDDDEPLS</sequence>
<keyword evidence="1" id="KW-1133">Transmembrane helix</keyword>
<keyword evidence="4" id="KW-1185">Reference proteome</keyword>
<gene>
    <name evidence="3" type="ORF">PSYICH_LOCUS11253</name>
</gene>